<dbReference type="HOGENOM" id="CLU_2176029_0_0_1"/>
<evidence type="ECO:0000313" key="2">
    <source>
        <dbReference type="Proteomes" id="UP000018721"/>
    </source>
</evidence>
<keyword evidence="2" id="KW-1185">Reference proteome</keyword>
<reference evidence="1 2" key="1">
    <citation type="submission" date="2013-11" db="EMBL/GenBank/DDBJ databases">
        <title>The Genome Sequence of Phytophthora parasitica P1569.</title>
        <authorList>
            <consortium name="The Broad Institute Genomics Platform"/>
            <person name="Russ C."/>
            <person name="Tyler B."/>
            <person name="Panabieres F."/>
            <person name="Shan W."/>
            <person name="Tripathy S."/>
            <person name="Grunwald N."/>
            <person name="Machado M."/>
            <person name="Johnson C.S."/>
            <person name="Arredondo F."/>
            <person name="Hong C."/>
            <person name="Coffey M."/>
            <person name="Young S.K."/>
            <person name="Zeng Q."/>
            <person name="Gargeya S."/>
            <person name="Fitzgerald M."/>
            <person name="Abouelleil A."/>
            <person name="Alvarado L."/>
            <person name="Chapman S.B."/>
            <person name="Gainer-Dewar J."/>
            <person name="Goldberg J."/>
            <person name="Griggs A."/>
            <person name="Gujja S."/>
            <person name="Hansen M."/>
            <person name="Howarth C."/>
            <person name="Imamovic A."/>
            <person name="Ireland A."/>
            <person name="Larimer J."/>
            <person name="McCowan C."/>
            <person name="Murphy C."/>
            <person name="Pearson M."/>
            <person name="Poon T.W."/>
            <person name="Priest M."/>
            <person name="Roberts A."/>
            <person name="Saif S."/>
            <person name="Shea T."/>
            <person name="Sykes S."/>
            <person name="Wortman J."/>
            <person name="Nusbaum C."/>
            <person name="Birren B."/>
        </authorList>
    </citation>
    <scope>NUCLEOTIDE SEQUENCE [LARGE SCALE GENOMIC DNA]</scope>
    <source>
        <strain evidence="1 2">P1569</strain>
    </source>
</reference>
<dbReference type="EMBL" id="ANIZ01001614">
    <property type="protein sequence ID" value="ETI46159.1"/>
    <property type="molecule type" value="Genomic_DNA"/>
</dbReference>
<name>V9F3R2_PHYNI</name>
<evidence type="ECO:0000313" key="1">
    <source>
        <dbReference type="EMBL" id="ETI46159.1"/>
    </source>
</evidence>
<comment type="caution">
    <text evidence="1">The sequence shown here is derived from an EMBL/GenBank/DDBJ whole genome shotgun (WGS) entry which is preliminary data.</text>
</comment>
<gene>
    <name evidence="1" type="ORF">F443_09433</name>
</gene>
<dbReference type="AlphaFoldDB" id="V9F3R2"/>
<protein>
    <submittedName>
        <fullName evidence="1">Uncharacterized protein</fullName>
    </submittedName>
</protein>
<sequence>MPAVVTARIVKQFSREDCDNGVYRVEVSKSVTTHHHNIAQSLYRRYAENLKVVDPSLLGLAKNLYEGGSSVKRILQFLKTRSDKIIVSEDVHNIVQTFKLEEGRVPLKLE</sequence>
<organism evidence="1 2">
    <name type="scientific">Phytophthora nicotianae P1569</name>
    <dbReference type="NCBI Taxonomy" id="1317065"/>
    <lineage>
        <taxon>Eukaryota</taxon>
        <taxon>Sar</taxon>
        <taxon>Stramenopiles</taxon>
        <taxon>Oomycota</taxon>
        <taxon>Peronosporomycetes</taxon>
        <taxon>Peronosporales</taxon>
        <taxon>Peronosporaceae</taxon>
        <taxon>Phytophthora</taxon>
    </lineage>
</organism>
<proteinExistence type="predicted"/>
<accession>V9F3R2</accession>
<dbReference type="Proteomes" id="UP000018721">
    <property type="component" value="Unassembled WGS sequence"/>
</dbReference>